<dbReference type="CDD" id="cd03313">
    <property type="entry name" value="enolase"/>
    <property type="match status" value="1"/>
</dbReference>
<keyword evidence="7 10" id="KW-0324">Glycolysis</keyword>
<dbReference type="Gene3D" id="3.20.20.120">
    <property type="entry name" value="Enolase-like C-terminal domain"/>
    <property type="match status" value="1"/>
</dbReference>
<evidence type="ECO:0000256" key="10">
    <source>
        <dbReference type="HAMAP-Rule" id="MF_00318"/>
    </source>
</evidence>
<keyword evidence="10" id="KW-0963">Cytoplasm</keyword>
<evidence type="ECO:0000256" key="6">
    <source>
        <dbReference type="ARBA" id="ARBA00022842"/>
    </source>
</evidence>
<comment type="function">
    <text evidence="9 10">Catalyzes the reversible conversion of 2-phosphoglycerate (2-PG) into phosphoenolpyruvate (PEP). It is essential for the degradation of carbohydrates via glycolysis.</text>
</comment>
<evidence type="ECO:0000259" key="11">
    <source>
        <dbReference type="SMART" id="SM01192"/>
    </source>
</evidence>
<dbReference type="PRINTS" id="PR00148">
    <property type="entry name" value="ENOLASE"/>
</dbReference>
<dbReference type="PANTHER" id="PTHR11902:SF1">
    <property type="entry name" value="ENOLASE"/>
    <property type="match status" value="1"/>
</dbReference>
<feature type="binding site" evidence="10">
    <location>
        <position position="369"/>
    </location>
    <ligand>
        <name>(2R)-2-phosphoglycerate</name>
        <dbReference type="ChEBI" id="CHEBI:58289"/>
    </ligand>
</feature>
<protein>
    <recommendedName>
        <fullName evidence="4 10">Enolase</fullName>
        <ecNumber evidence="3 10">4.2.1.11</ecNumber>
    </recommendedName>
    <alternativeName>
        <fullName evidence="10">2-phospho-D-glycerate hydro-lyase</fullName>
    </alternativeName>
    <alternativeName>
        <fullName evidence="10">2-phosphoglycerate dehydratase</fullName>
    </alternativeName>
</protein>
<dbReference type="NCBIfam" id="TIGR01060">
    <property type="entry name" value="eno"/>
    <property type="match status" value="1"/>
</dbReference>
<dbReference type="SUPFAM" id="SSF54826">
    <property type="entry name" value="Enolase N-terminal domain-like"/>
    <property type="match status" value="1"/>
</dbReference>
<dbReference type="InterPro" id="IPR020809">
    <property type="entry name" value="Enolase_CS"/>
</dbReference>
<evidence type="ECO:0000256" key="7">
    <source>
        <dbReference type="ARBA" id="ARBA00023152"/>
    </source>
</evidence>
<feature type="binding site" evidence="10">
    <location>
        <position position="315"/>
    </location>
    <ligand>
        <name>Mg(2+)</name>
        <dbReference type="ChEBI" id="CHEBI:18420"/>
    </ligand>
</feature>
<dbReference type="InterPro" id="IPR020811">
    <property type="entry name" value="Enolase_N"/>
</dbReference>
<keyword evidence="8 10" id="KW-0456">Lyase</keyword>
<dbReference type="PANTHER" id="PTHR11902">
    <property type="entry name" value="ENOLASE"/>
    <property type="match status" value="1"/>
</dbReference>
<evidence type="ECO:0000256" key="8">
    <source>
        <dbReference type="ARBA" id="ARBA00023239"/>
    </source>
</evidence>
<dbReference type="InterPro" id="IPR020810">
    <property type="entry name" value="Enolase_C"/>
</dbReference>
<evidence type="ECO:0000256" key="2">
    <source>
        <dbReference type="ARBA" id="ARBA00009604"/>
    </source>
</evidence>
<dbReference type="PROSITE" id="PS00164">
    <property type="entry name" value="ENOLASE"/>
    <property type="match status" value="1"/>
</dbReference>
<feature type="binding site" evidence="10">
    <location>
        <position position="241"/>
    </location>
    <ligand>
        <name>Mg(2+)</name>
        <dbReference type="ChEBI" id="CHEBI:18420"/>
    </ligand>
</feature>
<dbReference type="InterPro" id="IPR029017">
    <property type="entry name" value="Enolase-like_N"/>
</dbReference>
<keyword evidence="5 10" id="KW-0964">Secreted</keyword>
<evidence type="ECO:0000256" key="1">
    <source>
        <dbReference type="ARBA" id="ARBA00005031"/>
    </source>
</evidence>
<dbReference type="EC" id="4.2.1.11" evidence="3 10"/>
<accession>A0ABX7SRX2</accession>
<comment type="catalytic activity">
    <reaction evidence="10">
        <text>(2R)-2-phosphoglycerate = phosphoenolpyruvate + H2O</text>
        <dbReference type="Rhea" id="RHEA:10164"/>
        <dbReference type="ChEBI" id="CHEBI:15377"/>
        <dbReference type="ChEBI" id="CHEBI:58289"/>
        <dbReference type="ChEBI" id="CHEBI:58702"/>
        <dbReference type="EC" id="4.2.1.11"/>
    </reaction>
</comment>
<gene>
    <name evidence="10 13" type="primary">eno</name>
    <name evidence="13" type="ORF">JL193_12790</name>
</gene>
<keyword evidence="6 10" id="KW-0460">Magnesium</keyword>
<proteinExistence type="inferred from homology"/>
<dbReference type="SFLD" id="SFLDS00001">
    <property type="entry name" value="Enolase"/>
    <property type="match status" value="1"/>
</dbReference>
<feature type="binding site" evidence="10">
    <location>
        <position position="370"/>
    </location>
    <ligand>
        <name>(2R)-2-phosphoglycerate</name>
        <dbReference type="ChEBI" id="CHEBI:58289"/>
    </ligand>
</feature>
<dbReference type="InterPro" id="IPR036849">
    <property type="entry name" value="Enolase-like_C_sf"/>
</dbReference>
<feature type="domain" description="Enolase C-terminal TIM barrel" evidence="11">
    <location>
        <begin position="138"/>
        <end position="428"/>
    </location>
</feature>
<dbReference type="Gene3D" id="3.30.390.10">
    <property type="entry name" value="Enolase-like, N-terminal domain"/>
    <property type="match status" value="1"/>
</dbReference>
<evidence type="ECO:0000313" key="14">
    <source>
        <dbReference type="Proteomes" id="UP000663935"/>
    </source>
</evidence>
<feature type="active site" description="Proton acceptor" evidence="10">
    <location>
        <position position="340"/>
    </location>
</feature>
<evidence type="ECO:0000313" key="13">
    <source>
        <dbReference type="EMBL" id="QTD36995.1"/>
    </source>
</evidence>
<feature type="binding site" evidence="10">
    <location>
        <position position="391"/>
    </location>
    <ligand>
        <name>(2R)-2-phosphoglycerate</name>
        <dbReference type="ChEBI" id="CHEBI:58289"/>
    </ligand>
</feature>
<evidence type="ECO:0000256" key="9">
    <source>
        <dbReference type="ARBA" id="ARBA00045763"/>
    </source>
</evidence>
<dbReference type="Pfam" id="PF00113">
    <property type="entry name" value="Enolase_C"/>
    <property type="match status" value="1"/>
</dbReference>
<evidence type="ECO:0000259" key="12">
    <source>
        <dbReference type="SMART" id="SM01193"/>
    </source>
</evidence>
<comment type="pathway">
    <text evidence="1 10">Carbohydrate degradation; glycolysis; pyruvate from D-glyceraldehyde 3-phosphate: step 4/5.</text>
</comment>
<name>A0ABX7SRX2_9FLAO</name>
<dbReference type="InterPro" id="IPR000941">
    <property type="entry name" value="Enolase"/>
</dbReference>
<dbReference type="HAMAP" id="MF_00318">
    <property type="entry name" value="Enolase"/>
    <property type="match status" value="1"/>
</dbReference>
<dbReference type="SMART" id="SM01193">
    <property type="entry name" value="Enolase_N"/>
    <property type="match status" value="1"/>
</dbReference>
<dbReference type="GO" id="GO:0004634">
    <property type="term" value="F:phosphopyruvate hydratase activity"/>
    <property type="evidence" value="ECO:0007669"/>
    <property type="project" value="UniProtKB-EC"/>
</dbReference>
<organism evidence="13 14">
    <name type="scientific">Polaribacter batillariae</name>
    <dbReference type="NCBI Taxonomy" id="2808900"/>
    <lineage>
        <taxon>Bacteria</taxon>
        <taxon>Pseudomonadati</taxon>
        <taxon>Bacteroidota</taxon>
        <taxon>Flavobacteriia</taxon>
        <taxon>Flavobacteriales</taxon>
        <taxon>Flavobacteriaceae</taxon>
    </lineage>
</organism>
<comment type="subcellular location">
    <subcellularLocation>
        <location evidence="10">Cytoplasm</location>
    </subcellularLocation>
    <subcellularLocation>
        <location evidence="10">Secreted</location>
    </subcellularLocation>
    <subcellularLocation>
        <location evidence="10">Cell surface</location>
    </subcellularLocation>
    <text evidence="10">Fractions of enolase are present in both the cytoplasm and on the cell surface.</text>
</comment>
<feature type="binding site" evidence="10">
    <location>
        <position position="162"/>
    </location>
    <ligand>
        <name>(2R)-2-phosphoglycerate</name>
        <dbReference type="ChEBI" id="CHEBI:58289"/>
    </ligand>
</feature>
<evidence type="ECO:0000256" key="4">
    <source>
        <dbReference type="ARBA" id="ARBA00017068"/>
    </source>
</evidence>
<dbReference type="SFLD" id="SFLDF00002">
    <property type="entry name" value="enolase"/>
    <property type="match status" value="1"/>
</dbReference>
<feature type="binding site" evidence="10">
    <location>
        <position position="340"/>
    </location>
    <ligand>
        <name>(2R)-2-phosphoglycerate</name>
        <dbReference type="ChEBI" id="CHEBI:58289"/>
    </ligand>
</feature>
<dbReference type="EMBL" id="CP071795">
    <property type="protein sequence ID" value="QTD36995.1"/>
    <property type="molecule type" value="Genomic_DNA"/>
</dbReference>
<dbReference type="Proteomes" id="UP000663935">
    <property type="component" value="Chromosome"/>
</dbReference>
<comment type="similarity">
    <text evidence="2 10">Belongs to the enolase family.</text>
</comment>
<reference evidence="13 14" key="1">
    <citation type="submission" date="2021-03" db="EMBL/GenBank/DDBJ databases">
        <title>Complete genome of Polaribacter_sp.G4M1.</title>
        <authorList>
            <person name="Jeong S.W."/>
            <person name="Bae J.W."/>
        </authorList>
    </citation>
    <scope>NUCLEOTIDE SEQUENCE [LARGE SCALE GENOMIC DNA]</scope>
    <source>
        <strain evidence="13 14">G4M1</strain>
    </source>
</reference>
<keyword evidence="14" id="KW-1185">Reference proteome</keyword>
<dbReference type="SMART" id="SM01192">
    <property type="entry name" value="Enolase_C"/>
    <property type="match status" value="1"/>
</dbReference>
<dbReference type="RefSeq" id="WP_207971173.1">
    <property type="nucleotide sequence ID" value="NZ_CP071795.1"/>
</dbReference>
<sequence>MSIIISVHARQIFDSRGNPTVEVDVTTENGILGRAAVPSGASTGEHEAVELRDGGKDYMGKGVLKAVKNVNDEIASELLGVSVFEQNAIDQLMRDLDGTPNKSKLGANAILGVSLAVAKAAANELGMPLYRYIGGVSANTLPVPMMNIINGGSHSDAPIAFQEFMVMPVKATSFSHAMKMGSEIFHHLKKVLHDRNLSTAVGDEGGFAPTLNGTEDALDTIGLAVKNAGYSLGDDVMIALDCAAAEFHVDGAYDYTKFEGSKGKVRTSKEQADYLAELAANYPIISIEDGMDENDWEGWKYLTEKIGDKVQLVGDDLFVTNVERLSKGIKNGIANSILIKVNQIGTLTETIAAVNMAKNAGFTSVMSHRSGETEDNTIADLAVALNCGQIKTGSASRSDRMAKYNQLLRIEEELGDIAYFPKQDAFKI</sequence>
<comment type="cofactor">
    <cofactor evidence="10">
        <name>Mg(2+)</name>
        <dbReference type="ChEBI" id="CHEBI:18420"/>
    </cofactor>
    <text evidence="10">Binds a second Mg(2+) ion via substrate during catalysis.</text>
</comment>
<feature type="domain" description="Enolase N-terminal" evidence="12">
    <location>
        <begin position="4"/>
        <end position="133"/>
    </location>
</feature>
<feature type="binding site" evidence="10">
    <location>
        <position position="288"/>
    </location>
    <ligand>
        <name>Mg(2+)</name>
        <dbReference type="ChEBI" id="CHEBI:18420"/>
    </ligand>
</feature>
<evidence type="ECO:0000256" key="3">
    <source>
        <dbReference type="ARBA" id="ARBA00012058"/>
    </source>
</evidence>
<feature type="active site" description="Proton donor" evidence="10">
    <location>
        <position position="204"/>
    </location>
</feature>
<dbReference type="SUPFAM" id="SSF51604">
    <property type="entry name" value="Enolase C-terminal domain-like"/>
    <property type="match status" value="1"/>
</dbReference>
<evidence type="ECO:0000256" key="5">
    <source>
        <dbReference type="ARBA" id="ARBA00022525"/>
    </source>
</evidence>
<keyword evidence="10" id="KW-0479">Metal-binding</keyword>
<dbReference type="Pfam" id="PF03952">
    <property type="entry name" value="Enolase_N"/>
    <property type="match status" value="1"/>
</dbReference>
<dbReference type="PIRSF" id="PIRSF001400">
    <property type="entry name" value="Enolase"/>
    <property type="match status" value="1"/>
</dbReference>
<dbReference type="SFLD" id="SFLDG00178">
    <property type="entry name" value="enolase"/>
    <property type="match status" value="1"/>
</dbReference>